<comment type="caution">
    <text evidence="2">The sequence shown here is derived from an EMBL/GenBank/DDBJ whole genome shotgun (WGS) entry which is preliminary data.</text>
</comment>
<sequence>MKNVDGIQVWLRKPDSPSGRANYHDSPDPEQAQADRAKDIGYQSGVVDARPGDSFEVLLNVHNKFDIRGADGIYVAVANGETGLAGHPPEFQDDAHVFYIDAHTLRTVRSHPLGRRPGFYTIIMYEPSPRVILSATQQEITGNGPAPMATGFDQPLLFPSTNRVSVLVTRVLNPHGAPAGDPSALGSTISQTCVPEPT</sequence>
<proteinExistence type="predicted"/>
<dbReference type="Proteomes" id="UP001271007">
    <property type="component" value="Unassembled WGS sequence"/>
</dbReference>
<feature type="region of interest" description="Disordered" evidence="1">
    <location>
        <begin position="1"/>
        <end position="34"/>
    </location>
</feature>
<feature type="region of interest" description="Disordered" evidence="1">
    <location>
        <begin position="177"/>
        <end position="198"/>
    </location>
</feature>
<reference evidence="2" key="1">
    <citation type="submission" date="2023-04" db="EMBL/GenBank/DDBJ databases">
        <title>Black Yeasts Isolated from many extreme environments.</title>
        <authorList>
            <person name="Coleine C."/>
            <person name="Stajich J.E."/>
            <person name="Selbmann L."/>
        </authorList>
    </citation>
    <scope>NUCLEOTIDE SEQUENCE</scope>
    <source>
        <strain evidence="2">CCFEE 5312</strain>
    </source>
</reference>
<accession>A0AAJ0GES1</accession>
<protein>
    <submittedName>
        <fullName evidence="2">Uncharacterized protein</fullName>
    </submittedName>
</protein>
<dbReference type="EMBL" id="JAWDJX010000007">
    <property type="protein sequence ID" value="KAK3056073.1"/>
    <property type="molecule type" value="Genomic_DNA"/>
</dbReference>
<name>A0AAJ0GES1_9PEZI</name>
<feature type="compositionally biased region" description="Basic and acidic residues" evidence="1">
    <location>
        <begin position="22"/>
        <end position="34"/>
    </location>
</feature>
<keyword evidence="3" id="KW-1185">Reference proteome</keyword>
<feature type="compositionally biased region" description="Polar residues" evidence="1">
    <location>
        <begin position="185"/>
        <end position="198"/>
    </location>
</feature>
<gene>
    <name evidence="2" type="ORF">LTR09_003309</name>
</gene>
<dbReference type="AlphaFoldDB" id="A0AAJ0GES1"/>
<organism evidence="2 3">
    <name type="scientific">Extremus antarcticus</name>
    <dbReference type="NCBI Taxonomy" id="702011"/>
    <lineage>
        <taxon>Eukaryota</taxon>
        <taxon>Fungi</taxon>
        <taxon>Dikarya</taxon>
        <taxon>Ascomycota</taxon>
        <taxon>Pezizomycotina</taxon>
        <taxon>Dothideomycetes</taxon>
        <taxon>Dothideomycetidae</taxon>
        <taxon>Mycosphaerellales</taxon>
        <taxon>Extremaceae</taxon>
        <taxon>Extremus</taxon>
    </lineage>
</organism>
<evidence type="ECO:0000313" key="3">
    <source>
        <dbReference type="Proteomes" id="UP001271007"/>
    </source>
</evidence>
<evidence type="ECO:0000256" key="1">
    <source>
        <dbReference type="SAM" id="MobiDB-lite"/>
    </source>
</evidence>
<evidence type="ECO:0000313" key="2">
    <source>
        <dbReference type="EMBL" id="KAK3056073.1"/>
    </source>
</evidence>